<dbReference type="Gene3D" id="3.40.30.10">
    <property type="entry name" value="Glutaredoxin"/>
    <property type="match status" value="1"/>
</dbReference>
<gene>
    <name evidence="1" type="ORF">FN960_01625</name>
</gene>
<keyword evidence="2" id="KW-1185">Reference proteome</keyword>
<evidence type="ECO:0000313" key="1">
    <source>
        <dbReference type="EMBL" id="TSB48276.1"/>
    </source>
</evidence>
<protein>
    <submittedName>
        <fullName evidence="1">Glutaredoxin family protein</fullName>
    </submittedName>
</protein>
<proteinExistence type="predicted"/>
<evidence type="ECO:0000313" key="2">
    <source>
        <dbReference type="Proteomes" id="UP000318521"/>
    </source>
</evidence>
<sequence>MMHLIFYSKENCSICDKGLQTIESLKKEFTFTLEYVDIYSDDQLLEQYMWRIPVVKMDGKVIDEGILSTSKLRSSFPKT</sequence>
<dbReference type="InterPro" id="IPR008554">
    <property type="entry name" value="Glutaredoxin-like"/>
</dbReference>
<dbReference type="EMBL" id="VLXZ01000001">
    <property type="protein sequence ID" value="TSB48276.1"/>
    <property type="molecule type" value="Genomic_DNA"/>
</dbReference>
<comment type="caution">
    <text evidence="1">The sequence shown here is derived from an EMBL/GenBank/DDBJ whole genome shotgun (WGS) entry which is preliminary data.</text>
</comment>
<dbReference type="InterPro" id="IPR036249">
    <property type="entry name" value="Thioredoxin-like_sf"/>
</dbReference>
<name>A0A554A3N5_9BACI</name>
<dbReference type="AlphaFoldDB" id="A0A554A3N5"/>
<dbReference type="Proteomes" id="UP000318521">
    <property type="component" value="Unassembled WGS sequence"/>
</dbReference>
<dbReference type="OrthoDB" id="32865at2"/>
<dbReference type="SUPFAM" id="SSF52833">
    <property type="entry name" value="Thioredoxin-like"/>
    <property type="match status" value="1"/>
</dbReference>
<organism evidence="1 2">
    <name type="scientific">Alkalicoccobacillus porphyridii</name>
    <dbReference type="NCBI Taxonomy" id="2597270"/>
    <lineage>
        <taxon>Bacteria</taxon>
        <taxon>Bacillati</taxon>
        <taxon>Bacillota</taxon>
        <taxon>Bacilli</taxon>
        <taxon>Bacillales</taxon>
        <taxon>Bacillaceae</taxon>
        <taxon>Alkalicoccobacillus</taxon>
    </lineage>
</organism>
<dbReference type="Pfam" id="PF05768">
    <property type="entry name" value="Glrx-like"/>
    <property type="match status" value="1"/>
</dbReference>
<accession>A0A554A3N5</accession>
<reference evidence="1 2" key="1">
    <citation type="submission" date="2019-07" db="EMBL/GenBank/DDBJ databases">
        <authorList>
            <person name="Park Y.J."/>
            <person name="Jeong S.E."/>
            <person name="Jung H.S."/>
        </authorList>
    </citation>
    <scope>NUCLEOTIDE SEQUENCE [LARGE SCALE GENOMIC DNA]</scope>
    <source>
        <strain evidence="2">P16(2019)</strain>
    </source>
</reference>